<keyword evidence="1" id="KW-0732">Signal</keyword>
<dbReference type="PANTHER" id="PTHR30006:SF25">
    <property type="entry name" value="PHOSPHOGLYCERATE TRANSPORT REGULATORY PROTEIN PGTC"/>
    <property type="match status" value="1"/>
</dbReference>
<dbReference type="PROSITE" id="PS51257">
    <property type="entry name" value="PROKAR_LIPOPROTEIN"/>
    <property type="match status" value="1"/>
</dbReference>
<reference evidence="3 4" key="1">
    <citation type="submission" date="2018-05" db="EMBL/GenBank/DDBJ databases">
        <title>Acuticoccus sediminis sp. nov., isolated from deep-sea sediment of Indian Ocean.</title>
        <authorList>
            <person name="Liu X."/>
            <person name="Lai Q."/>
            <person name="Du Y."/>
            <person name="Sun F."/>
            <person name="Zhang X."/>
            <person name="Wang S."/>
            <person name="Shao Z."/>
        </authorList>
    </citation>
    <scope>NUCLEOTIDE SEQUENCE [LARGE SCALE GENOMIC DNA]</scope>
    <source>
        <strain evidence="3 4">PTG4-2</strain>
    </source>
</reference>
<dbReference type="InterPro" id="IPR006059">
    <property type="entry name" value="SBP"/>
</dbReference>
<dbReference type="RefSeq" id="WP_111341716.1">
    <property type="nucleotide sequence ID" value="NZ_JAIWKD010000001.1"/>
</dbReference>
<dbReference type="SUPFAM" id="SSF53850">
    <property type="entry name" value="Periplasmic binding protein-like II"/>
    <property type="match status" value="1"/>
</dbReference>
<evidence type="ECO:0000313" key="4">
    <source>
        <dbReference type="Proteomes" id="UP000249590"/>
    </source>
</evidence>
<name>A0A8B2NZB5_9HYPH</name>
<evidence type="ECO:0000256" key="2">
    <source>
        <dbReference type="ARBA" id="ARBA00022764"/>
    </source>
</evidence>
<dbReference type="EMBL" id="QHHQ01000001">
    <property type="protein sequence ID" value="RAI03226.1"/>
    <property type="molecule type" value="Genomic_DNA"/>
</dbReference>
<gene>
    <name evidence="3" type="ORF">DLJ53_01510</name>
</gene>
<dbReference type="OrthoDB" id="8673316at2"/>
<dbReference type="Proteomes" id="UP000249590">
    <property type="component" value="Unassembled WGS sequence"/>
</dbReference>
<dbReference type="GO" id="GO:0030288">
    <property type="term" value="C:outer membrane-bounded periplasmic space"/>
    <property type="evidence" value="ECO:0007669"/>
    <property type="project" value="TreeGrafter"/>
</dbReference>
<comment type="caution">
    <text evidence="3">The sequence shown here is derived from an EMBL/GenBank/DDBJ whole genome shotgun (WGS) entry which is preliminary data.</text>
</comment>
<evidence type="ECO:0000256" key="1">
    <source>
        <dbReference type="ARBA" id="ARBA00022729"/>
    </source>
</evidence>
<evidence type="ECO:0000313" key="3">
    <source>
        <dbReference type="EMBL" id="RAI03226.1"/>
    </source>
</evidence>
<dbReference type="PANTHER" id="PTHR30006">
    <property type="entry name" value="THIAMINE-BINDING PERIPLASMIC PROTEIN-RELATED"/>
    <property type="match status" value="1"/>
</dbReference>
<sequence length="341" mass="37146">MGRLLVLAVLAAVIGLAGCREERRILKIWSATDAVAMQDLLDDFGRRNPDITIQYTEFNTSELHAAVLAAEARSDVPRPDVVISSAMDLQVDLVNHGLAEPIDVSTKGPDWANWRGELFGFTAEPVAVVYNVAAFEGRALPQSRSELASMIRDDPAFFDGRVATYDITRSGVGYMFATQDAVRGYQSTRLVETLGRARSQTFCCTGEMIAAVASGQARLAYNVIGSYAQALVQDDPRLALHFLSDYTLVFARSAFVPHWTGAPQAATRFVDYLISPAGQGKIAEGSQLLPLSAVSGGGAAGEPNTSLSPIRMSPGLLTFLDKLKKERFLRDWRRSLFREVP</sequence>
<dbReference type="Gene3D" id="3.40.190.10">
    <property type="entry name" value="Periplasmic binding protein-like II"/>
    <property type="match status" value="2"/>
</dbReference>
<keyword evidence="4" id="KW-1185">Reference proteome</keyword>
<keyword evidence="2" id="KW-0574">Periplasm</keyword>
<organism evidence="3 4">
    <name type="scientific">Acuticoccus sediminis</name>
    <dbReference type="NCBI Taxonomy" id="2184697"/>
    <lineage>
        <taxon>Bacteria</taxon>
        <taxon>Pseudomonadati</taxon>
        <taxon>Pseudomonadota</taxon>
        <taxon>Alphaproteobacteria</taxon>
        <taxon>Hyphomicrobiales</taxon>
        <taxon>Amorphaceae</taxon>
        <taxon>Acuticoccus</taxon>
    </lineage>
</organism>
<dbReference type="AlphaFoldDB" id="A0A8B2NZB5"/>
<protein>
    <submittedName>
        <fullName evidence="3">Iron ABC transporter substrate-binding protein</fullName>
    </submittedName>
</protein>
<dbReference type="Pfam" id="PF13416">
    <property type="entry name" value="SBP_bac_8"/>
    <property type="match status" value="1"/>
</dbReference>
<accession>A0A8B2NZB5</accession>
<proteinExistence type="predicted"/>